<sequence length="34" mass="4181">MGKYRHPSTSTWWLSSTITIICWNTFYLRKFKQV</sequence>
<organism evidence="2 3">
    <name type="scientific">Populus alba x Populus x berolinensis</name>
    <dbReference type="NCBI Taxonomy" id="444605"/>
    <lineage>
        <taxon>Eukaryota</taxon>
        <taxon>Viridiplantae</taxon>
        <taxon>Streptophyta</taxon>
        <taxon>Embryophyta</taxon>
        <taxon>Tracheophyta</taxon>
        <taxon>Spermatophyta</taxon>
        <taxon>Magnoliopsida</taxon>
        <taxon>eudicotyledons</taxon>
        <taxon>Gunneridae</taxon>
        <taxon>Pentapetalae</taxon>
        <taxon>rosids</taxon>
        <taxon>fabids</taxon>
        <taxon>Malpighiales</taxon>
        <taxon>Salicaceae</taxon>
        <taxon>Saliceae</taxon>
        <taxon>Populus</taxon>
    </lineage>
</organism>
<accession>A0AAD6PQ52</accession>
<keyword evidence="3" id="KW-1185">Reference proteome</keyword>
<evidence type="ECO:0000313" key="2">
    <source>
        <dbReference type="EMBL" id="KAJ6952448.1"/>
    </source>
</evidence>
<protein>
    <submittedName>
        <fullName evidence="2">Uncharacterized protein</fullName>
    </submittedName>
</protein>
<keyword evidence="1" id="KW-0812">Transmembrane</keyword>
<reference evidence="2" key="1">
    <citation type="journal article" date="2023" name="Mol. Ecol. Resour.">
        <title>Chromosome-level genome assembly of a triploid poplar Populus alba 'Berolinensis'.</title>
        <authorList>
            <person name="Chen S."/>
            <person name="Yu Y."/>
            <person name="Wang X."/>
            <person name="Wang S."/>
            <person name="Zhang T."/>
            <person name="Zhou Y."/>
            <person name="He R."/>
            <person name="Meng N."/>
            <person name="Wang Y."/>
            <person name="Liu W."/>
            <person name="Liu Z."/>
            <person name="Liu J."/>
            <person name="Guo Q."/>
            <person name="Huang H."/>
            <person name="Sederoff R.R."/>
            <person name="Wang G."/>
            <person name="Qu G."/>
            <person name="Chen S."/>
        </authorList>
    </citation>
    <scope>NUCLEOTIDE SEQUENCE</scope>
    <source>
        <strain evidence="2">SC-2020</strain>
    </source>
</reference>
<proteinExistence type="predicted"/>
<dbReference type="AlphaFoldDB" id="A0AAD6PQ52"/>
<gene>
    <name evidence="2" type="ORF">NC653_041552</name>
</gene>
<keyword evidence="1" id="KW-0472">Membrane</keyword>
<evidence type="ECO:0000256" key="1">
    <source>
        <dbReference type="SAM" id="Phobius"/>
    </source>
</evidence>
<comment type="caution">
    <text evidence="2">The sequence shown here is derived from an EMBL/GenBank/DDBJ whole genome shotgun (WGS) entry which is preliminary data.</text>
</comment>
<dbReference type="Proteomes" id="UP001164929">
    <property type="component" value="Chromosome 19"/>
</dbReference>
<dbReference type="EMBL" id="JAQIZT010000019">
    <property type="protein sequence ID" value="KAJ6952448.1"/>
    <property type="molecule type" value="Genomic_DNA"/>
</dbReference>
<name>A0AAD6PQ52_9ROSI</name>
<feature type="transmembrane region" description="Helical" evidence="1">
    <location>
        <begin position="12"/>
        <end position="28"/>
    </location>
</feature>
<keyword evidence="1" id="KW-1133">Transmembrane helix</keyword>
<evidence type="ECO:0000313" key="3">
    <source>
        <dbReference type="Proteomes" id="UP001164929"/>
    </source>
</evidence>